<dbReference type="GO" id="GO:0042393">
    <property type="term" value="F:histone binding"/>
    <property type="evidence" value="ECO:0007669"/>
    <property type="project" value="TreeGrafter"/>
</dbReference>
<dbReference type="OrthoDB" id="9948556at2759"/>
<evidence type="ECO:0000256" key="1">
    <source>
        <dbReference type="SAM" id="MobiDB-lite"/>
    </source>
</evidence>
<sequence length="809" mass="92140">MERDAAMERDEAMQEGLRRSNERFMATMDRILEQYNRPFEDDFLVSMATLTYETPEGPKQWGCVSRKDVKKWKKDMLKDNRRNQRKREISEDESSDFEDEQSPVHQESSENTDVDTSDSGEESGGMGSVSRKFEDNQQEIVEGDDGQILKKQRVPVDVIVQDDERNIPKWITITTPVSSKDHRLTLAMQKPFGNRAAVSRKKLELSNECSSSRHLRLQHFGVPTSSNTIALPRQRPCPRLSTTSFDSILGEYQPADEGCSWSNTILADLYPAILETLVKLVAKRCQRKVLKHMFGHSRSKKWHSRRPKHNVTVYKMGGSRACKLKKSFHSICSRTSEDNQNPTSGNESREFCRDNCFINNSSSLVPYAYTDTNEIKMGYSDSDLEQHLASRKGQEVCKYTTFPDVVDRMGETFLVEEELQTTASPKNSEYTESEKWAYKGFSEPSFITSTASSDSRTLHRVKEGKTHKTDFSVGTSELCSYACSSHVNSNNSTPITNYSPARSSNTAFMNPEKIIPERQTSFQHKDSFSSSFMKQSPSKMPNKYEDAFEKLYYKVCSEEFQKSLTLTRPLLNSQNLEEKGRLVASNLSDFRRSIKHGGREFNRLYEKFCVPGNRRGSVPEFPWFQTVSNFRKYEKIQMPETVNALVNSPVRSYSSISSVKRAGNSENYLPCSPLKRLKLTPERCISSRKCQEISPSKKGNPQAAGMDALSTYNCSSPSLFADHNCQCQGSGSHDSSDRSILGIPGTSLQAVKLFNGFRSLRSLMPKPCGKMLYVVMKIVKRKGILFFYLEPDCLCPEDDYERFLKRKCS</sequence>
<feature type="compositionally biased region" description="Acidic residues" evidence="1">
    <location>
        <begin position="90"/>
        <end position="101"/>
    </location>
</feature>
<dbReference type="AlphaFoldDB" id="A0A8K1G3H7"/>
<dbReference type="GO" id="GO:0000775">
    <property type="term" value="C:chromosome, centromeric region"/>
    <property type="evidence" value="ECO:0007669"/>
    <property type="project" value="TreeGrafter"/>
</dbReference>
<reference evidence="2" key="1">
    <citation type="submission" date="2019-04" db="EMBL/GenBank/DDBJ databases">
        <title>Genome assembly of Zosterops borbonicus 15179.</title>
        <authorList>
            <person name="Leroy T."/>
            <person name="Anselmetti Y."/>
            <person name="Tilak M.-K."/>
            <person name="Nabholz B."/>
        </authorList>
    </citation>
    <scope>NUCLEOTIDE SEQUENCE</scope>
    <source>
        <strain evidence="2">HGM_15179</strain>
        <tissue evidence="2">Muscle</tissue>
    </source>
</reference>
<dbReference type="Proteomes" id="UP000796761">
    <property type="component" value="Unassembled WGS sequence"/>
</dbReference>
<organism evidence="2 3">
    <name type="scientific">Zosterops borbonicus</name>
    <dbReference type="NCBI Taxonomy" id="364589"/>
    <lineage>
        <taxon>Eukaryota</taxon>
        <taxon>Metazoa</taxon>
        <taxon>Chordata</taxon>
        <taxon>Craniata</taxon>
        <taxon>Vertebrata</taxon>
        <taxon>Euteleostomi</taxon>
        <taxon>Archelosauria</taxon>
        <taxon>Archosauria</taxon>
        <taxon>Dinosauria</taxon>
        <taxon>Saurischia</taxon>
        <taxon>Theropoda</taxon>
        <taxon>Coelurosauria</taxon>
        <taxon>Aves</taxon>
        <taxon>Neognathae</taxon>
        <taxon>Neoaves</taxon>
        <taxon>Telluraves</taxon>
        <taxon>Australaves</taxon>
        <taxon>Passeriformes</taxon>
        <taxon>Sylvioidea</taxon>
        <taxon>Zosteropidae</taxon>
        <taxon>Zosterops</taxon>
    </lineage>
</organism>
<dbReference type="GO" id="GO:0034080">
    <property type="term" value="P:CENP-A containing chromatin assembly"/>
    <property type="evidence" value="ECO:0007669"/>
    <property type="project" value="TreeGrafter"/>
</dbReference>
<evidence type="ECO:0008006" key="4">
    <source>
        <dbReference type="Google" id="ProtNLM"/>
    </source>
</evidence>
<name>A0A8K1G3H7_9PASS</name>
<dbReference type="Gene3D" id="6.10.250.2320">
    <property type="match status" value="1"/>
</dbReference>
<feature type="region of interest" description="Disordered" evidence="1">
    <location>
        <begin position="1"/>
        <end position="21"/>
    </location>
</feature>
<dbReference type="EMBL" id="SWJQ01000754">
    <property type="protein sequence ID" value="TRZ11144.1"/>
    <property type="molecule type" value="Genomic_DNA"/>
</dbReference>
<evidence type="ECO:0000313" key="2">
    <source>
        <dbReference type="EMBL" id="TRZ11144.1"/>
    </source>
</evidence>
<feature type="compositionally biased region" description="Basic and acidic residues" evidence="1">
    <location>
        <begin position="75"/>
        <end position="89"/>
    </location>
</feature>
<feature type="compositionally biased region" description="Acidic residues" evidence="1">
    <location>
        <begin position="110"/>
        <end position="121"/>
    </location>
</feature>
<evidence type="ECO:0000313" key="3">
    <source>
        <dbReference type="Proteomes" id="UP000796761"/>
    </source>
</evidence>
<dbReference type="PANTHER" id="PTHR15992">
    <property type="entry name" value="HOLLIDAY JUNCTION RECOGNITION PROTEIN"/>
    <property type="match status" value="1"/>
</dbReference>
<gene>
    <name evidence="2" type="ORF">HGM15179_015962</name>
</gene>
<protein>
    <recommendedName>
        <fullName evidence="4">Holliday junction recognition protein</fullName>
    </recommendedName>
</protein>
<feature type="region of interest" description="Disordered" evidence="1">
    <location>
        <begin position="75"/>
        <end position="135"/>
    </location>
</feature>
<proteinExistence type="predicted"/>
<comment type="caution">
    <text evidence="2">The sequence shown here is derived from an EMBL/GenBank/DDBJ whole genome shotgun (WGS) entry which is preliminary data.</text>
</comment>
<accession>A0A8K1G3H7</accession>
<keyword evidence="3" id="KW-1185">Reference proteome</keyword>
<dbReference type="PANTHER" id="PTHR15992:SF5">
    <property type="entry name" value="HOLLIDAY JUNCTION RECOGNITION PROTEIN"/>
    <property type="match status" value="1"/>
</dbReference>